<dbReference type="GO" id="GO:0046872">
    <property type="term" value="F:metal ion binding"/>
    <property type="evidence" value="ECO:0007669"/>
    <property type="project" value="UniProtKB-KW"/>
</dbReference>
<dbReference type="Pfam" id="PF22606">
    <property type="entry name" value="Cdc6-ORC-like_ATPase_lid"/>
    <property type="match status" value="1"/>
</dbReference>
<keyword evidence="6 10" id="KW-0067">ATP-binding</keyword>
<feature type="compositionally biased region" description="Basic residues" evidence="11">
    <location>
        <begin position="226"/>
        <end position="235"/>
    </location>
</feature>
<dbReference type="InterPro" id="IPR043151">
    <property type="entry name" value="BAH_sf"/>
</dbReference>
<comment type="similarity">
    <text evidence="2 10">Belongs to the ORC1 family.</text>
</comment>
<evidence type="ECO:0000313" key="13">
    <source>
        <dbReference type="EMBL" id="KAH6895140.1"/>
    </source>
</evidence>
<feature type="domain" description="BAH" evidence="12">
    <location>
        <begin position="76"/>
        <end position="202"/>
    </location>
</feature>
<keyword evidence="13" id="KW-0378">Hydrolase</keyword>
<evidence type="ECO:0000256" key="11">
    <source>
        <dbReference type="SAM" id="MobiDB-lite"/>
    </source>
</evidence>
<keyword evidence="7" id="KW-0460">Magnesium</keyword>
<keyword evidence="14" id="KW-1185">Reference proteome</keyword>
<dbReference type="GO" id="GO:0003682">
    <property type="term" value="F:chromatin binding"/>
    <property type="evidence" value="ECO:0007669"/>
    <property type="project" value="InterPro"/>
</dbReference>
<dbReference type="FunFam" id="3.40.50.300:FF:000199">
    <property type="entry name" value="Origin recognition complex subunit 1"/>
    <property type="match status" value="1"/>
</dbReference>
<feature type="region of interest" description="Disordered" evidence="11">
    <location>
        <begin position="225"/>
        <end position="286"/>
    </location>
</feature>
<dbReference type="Gene3D" id="1.10.8.60">
    <property type="match status" value="1"/>
</dbReference>
<keyword evidence="8 10" id="KW-0238">DNA-binding</keyword>
<organism evidence="13 14">
    <name type="scientific">Thelonectria olida</name>
    <dbReference type="NCBI Taxonomy" id="1576542"/>
    <lineage>
        <taxon>Eukaryota</taxon>
        <taxon>Fungi</taxon>
        <taxon>Dikarya</taxon>
        <taxon>Ascomycota</taxon>
        <taxon>Pezizomycotina</taxon>
        <taxon>Sordariomycetes</taxon>
        <taxon>Hypocreomycetidae</taxon>
        <taxon>Hypocreales</taxon>
        <taxon>Nectriaceae</taxon>
        <taxon>Thelonectria</taxon>
    </lineage>
</organism>
<dbReference type="Gene3D" id="2.30.30.490">
    <property type="match status" value="1"/>
</dbReference>
<dbReference type="AlphaFoldDB" id="A0A9P8WAS2"/>
<feature type="region of interest" description="Disordered" evidence="11">
    <location>
        <begin position="553"/>
        <end position="575"/>
    </location>
</feature>
<dbReference type="SMART" id="SM00382">
    <property type="entry name" value="AAA"/>
    <property type="match status" value="1"/>
</dbReference>
<comment type="caution">
    <text evidence="13">The sequence shown here is derived from an EMBL/GenBank/DDBJ whole genome shotgun (WGS) entry which is preliminary data.</text>
</comment>
<evidence type="ECO:0000256" key="10">
    <source>
        <dbReference type="RuleBase" id="RU365058"/>
    </source>
</evidence>
<dbReference type="GO" id="GO:0003688">
    <property type="term" value="F:DNA replication origin binding"/>
    <property type="evidence" value="ECO:0007669"/>
    <property type="project" value="TreeGrafter"/>
</dbReference>
<dbReference type="CDD" id="cd00009">
    <property type="entry name" value="AAA"/>
    <property type="match status" value="1"/>
</dbReference>
<reference evidence="13 14" key="1">
    <citation type="journal article" date="2021" name="Nat. Commun.">
        <title>Genetic determinants of endophytism in the Arabidopsis root mycobiome.</title>
        <authorList>
            <person name="Mesny F."/>
            <person name="Miyauchi S."/>
            <person name="Thiergart T."/>
            <person name="Pickel B."/>
            <person name="Atanasova L."/>
            <person name="Karlsson M."/>
            <person name="Huettel B."/>
            <person name="Barry K.W."/>
            <person name="Haridas S."/>
            <person name="Chen C."/>
            <person name="Bauer D."/>
            <person name="Andreopoulos W."/>
            <person name="Pangilinan J."/>
            <person name="LaButti K."/>
            <person name="Riley R."/>
            <person name="Lipzen A."/>
            <person name="Clum A."/>
            <person name="Drula E."/>
            <person name="Henrissat B."/>
            <person name="Kohler A."/>
            <person name="Grigoriev I.V."/>
            <person name="Martin F.M."/>
            <person name="Hacquard S."/>
        </authorList>
    </citation>
    <scope>NUCLEOTIDE SEQUENCE [LARGE SCALE GENOMIC DNA]</scope>
    <source>
        <strain evidence="13 14">MPI-CAGE-CH-0241</strain>
    </source>
</reference>
<dbReference type="EMBL" id="JAGPYM010000004">
    <property type="protein sequence ID" value="KAH6895140.1"/>
    <property type="molecule type" value="Genomic_DNA"/>
</dbReference>
<comment type="subcellular location">
    <subcellularLocation>
        <location evidence="1 10">Nucleus</location>
    </subcellularLocation>
</comment>
<keyword evidence="4" id="KW-0479">Metal-binding</keyword>
<dbReference type="Pfam" id="PF01426">
    <property type="entry name" value="BAH"/>
    <property type="match status" value="1"/>
</dbReference>
<dbReference type="SUPFAM" id="SSF82061">
    <property type="entry name" value="BAH domain"/>
    <property type="match status" value="1"/>
</dbReference>
<evidence type="ECO:0000256" key="6">
    <source>
        <dbReference type="ARBA" id="ARBA00022840"/>
    </source>
</evidence>
<dbReference type="InterPro" id="IPR003959">
    <property type="entry name" value="ATPase_AAA_core"/>
</dbReference>
<evidence type="ECO:0000256" key="1">
    <source>
        <dbReference type="ARBA" id="ARBA00004123"/>
    </source>
</evidence>
<evidence type="ECO:0000259" key="12">
    <source>
        <dbReference type="PROSITE" id="PS51038"/>
    </source>
</evidence>
<evidence type="ECO:0000256" key="8">
    <source>
        <dbReference type="ARBA" id="ARBA00023125"/>
    </source>
</evidence>
<dbReference type="SUPFAM" id="SSF52540">
    <property type="entry name" value="P-loop containing nucleoside triphosphate hydrolases"/>
    <property type="match status" value="1"/>
</dbReference>
<dbReference type="PANTHER" id="PTHR10763">
    <property type="entry name" value="CELL DIVISION CONTROL PROTEIN 6-RELATED"/>
    <property type="match status" value="1"/>
</dbReference>
<dbReference type="Pfam" id="PF00004">
    <property type="entry name" value="AAA"/>
    <property type="match status" value="1"/>
</dbReference>
<dbReference type="InterPro" id="IPR050311">
    <property type="entry name" value="ORC1/CDC6"/>
</dbReference>
<evidence type="ECO:0000256" key="3">
    <source>
        <dbReference type="ARBA" id="ARBA00022705"/>
    </source>
</evidence>
<dbReference type="InterPro" id="IPR054425">
    <property type="entry name" value="Cdc6_ORC1-like_ATPase_lid"/>
</dbReference>
<feature type="region of interest" description="Disordered" evidence="11">
    <location>
        <begin position="1"/>
        <end position="34"/>
    </location>
</feature>
<gene>
    <name evidence="13" type="ORF">B0T10DRAFT_208265</name>
</gene>
<dbReference type="GO" id="GO:0005664">
    <property type="term" value="C:nuclear origin of replication recognition complex"/>
    <property type="evidence" value="ECO:0007669"/>
    <property type="project" value="TreeGrafter"/>
</dbReference>
<dbReference type="PROSITE" id="PS51038">
    <property type="entry name" value="BAH"/>
    <property type="match status" value="1"/>
</dbReference>
<evidence type="ECO:0000256" key="9">
    <source>
        <dbReference type="ARBA" id="ARBA00023242"/>
    </source>
</evidence>
<dbReference type="InterPro" id="IPR027417">
    <property type="entry name" value="P-loop_NTPase"/>
</dbReference>
<evidence type="ECO:0000256" key="2">
    <source>
        <dbReference type="ARBA" id="ARBA00008398"/>
    </source>
</evidence>
<dbReference type="GO" id="GO:0016887">
    <property type="term" value="F:ATP hydrolysis activity"/>
    <property type="evidence" value="ECO:0007669"/>
    <property type="project" value="InterPro"/>
</dbReference>
<keyword evidence="5 10" id="KW-0547">Nucleotide-binding</keyword>
<evidence type="ECO:0000256" key="4">
    <source>
        <dbReference type="ARBA" id="ARBA00022723"/>
    </source>
</evidence>
<dbReference type="Gene3D" id="3.40.50.300">
    <property type="entry name" value="P-loop containing nucleotide triphosphate hydrolases"/>
    <property type="match status" value="1"/>
</dbReference>
<comment type="subunit">
    <text evidence="10">ORC is composed of six subunits.</text>
</comment>
<dbReference type="GO" id="GO:0033314">
    <property type="term" value="P:mitotic DNA replication checkpoint signaling"/>
    <property type="evidence" value="ECO:0007669"/>
    <property type="project" value="TreeGrafter"/>
</dbReference>
<feature type="compositionally biased region" description="Polar residues" evidence="11">
    <location>
        <begin position="252"/>
        <end position="267"/>
    </location>
</feature>
<sequence length="728" mass="80650">MAPNSATPKASEASRRGKRTAADEESEDELRQEEAAWEWIYDTTAAVAAATDEPQSDRKRRKVTGDKIVGARIGQFECKIGDTVLLKADGSNEAWVALIGEFIEEDDDGEMAANFMWFSTEKEIRNREKKRSDFLSNELYISPSWDVNPLASINGKAKIHSLDVFQSKYPQGRIPRTSPDYGRTFVCRRGCNTRTATYTDEFIWEEHYRSQDDIFNLIELVDKGTKATRRRRKARSPSPENAAYQPPPPQTPSKTGRSVASTPTSRRSQIEPGSRSRRSTSKKLEFTPLATRKLSPSYVESSPFQIARSRLHVSSVPTSLPCREGEFSLVYSHLEAAISDGTGNCIYISGTPGTGKTATVREVVSRLEEAVNHDELDDFIFVEINGMKITDPHQSYSLLWEALKGQRASPAQALDLLEREFSNPSPRRIPCVVLMDELDQLVTKNQAVMYNFFNWPTLRHSRLIVLAVANTMDLPERTLSNKISSRLGLTRITFPGYNHEQLMKIIQSRLEGVPGKIVDPDAIQFASRKVAAVSGDARRALDICRRAVELAESDVPGDPTTPSKRERLAEAQGQPRGLGRVTIATIKKAINEATTNPIQQHLKSLPLMSKLLVAALLLRTRRAGLAETTFGETLDEIHRACLRAPPALPGMAQLLSNGLKGTQAGGQRQMSRPGQIHTAALDLVAAGLINLEAHRAERSSKLRLAIADDEVKMALRDDGDLRAMGIGV</sequence>
<proteinExistence type="inferred from homology"/>
<keyword evidence="3 10" id="KW-0235">DNA replication</keyword>
<evidence type="ECO:0000256" key="7">
    <source>
        <dbReference type="ARBA" id="ARBA00022842"/>
    </source>
</evidence>
<accession>A0A9P8WAS2</accession>
<name>A0A9P8WAS2_9HYPO</name>
<dbReference type="InterPro" id="IPR003593">
    <property type="entry name" value="AAA+_ATPase"/>
</dbReference>
<comment type="function">
    <text evidence="10">Component of the origin recognition complex (ORC) that binds origins of replication. DNA-binding is ATP-dependent, however specific DNA sequences that define origins of replication have not been identified so far. ORC is required to assemble the pre-replication complex necessary to initiate DNA replication.</text>
</comment>
<dbReference type="Proteomes" id="UP000777438">
    <property type="component" value="Unassembled WGS sequence"/>
</dbReference>
<protein>
    <recommendedName>
        <fullName evidence="10">Origin recognition complex subunit 1</fullName>
    </recommendedName>
</protein>
<dbReference type="GO" id="GO:0006270">
    <property type="term" value="P:DNA replication initiation"/>
    <property type="evidence" value="ECO:0007669"/>
    <property type="project" value="TreeGrafter"/>
</dbReference>
<dbReference type="GO" id="GO:0005524">
    <property type="term" value="F:ATP binding"/>
    <property type="evidence" value="ECO:0007669"/>
    <property type="project" value="UniProtKB-KW"/>
</dbReference>
<dbReference type="InterPro" id="IPR001025">
    <property type="entry name" value="BAH_dom"/>
</dbReference>
<dbReference type="OrthoDB" id="1926878at2759"/>
<evidence type="ECO:0000256" key="5">
    <source>
        <dbReference type="ARBA" id="ARBA00022741"/>
    </source>
</evidence>
<dbReference type="PANTHER" id="PTHR10763:SF23">
    <property type="entry name" value="ORIGIN RECOGNITION COMPLEX SUBUNIT 1"/>
    <property type="match status" value="1"/>
</dbReference>
<keyword evidence="9 10" id="KW-0539">Nucleus</keyword>
<evidence type="ECO:0000313" key="14">
    <source>
        <dbReference type="Proteomes" id="UP000777438"/>
    </source>
</evidence>